<keyword evidence="4 6" id="KW-1133">Transmembrane helix</keyword>
<sequence length="117" mass="12797">MLPSTLVKIPNHQTTGLDNQIPRPDMSGGNKPLYVALFFIVLAFKLVNSSHDTENTVATVIYTRSLPPLMAVIWSGFWNCFGVALSTGAVAYNIVTIMPAERIPGQPTKRSLASHDR</sequence>
<feature type="transmembrane region" description="Helical" evidence="6">
    <location>
        <begin position="71"/>
        <end position="95"/>
    </location>
</feature>
<keyword evidence="2" id="KW-0813">Transport</keyword>
<gene>
    <name evidence="7" type="ORF">GCM10007872_30570</name>
</gene>
<accession>A0AA37SKY5</accession>
<keyword evidence="5 6" id="KW-0472">Membrane</keyword>
<dbReference type="GO" id="GO:0006817">
    <property type="term" value="P:phosphate ion transport"/>
    <property type="evidence" value="ECO:0007669"/>
    <property type="project" value="InterPro"/>
</dbReference>
<dbReference type="GO" id="GO:0005315">
    <property type="term" value="F:phosphate transmembrane transporter activity"/>
    <property type="evidence" value="ECO:0007669"/>
    <property type="project" value="InterPro"/>
</dbReference>
<keyword evidence="3 6" id="KW-0812">Transmembrane</keyword>
<dbReference type="Pfam" id="PF01384">
    <property type="entry name" value="PHO4"/>
    <property type="match status" value="1"/>
</dbReference>
<feature type="transmembrane region" description="Helical" evidence="6">
    <location>
        <begin position="33"/>
        <end position="51"/>
    </location>
</feature>
<protein>
    <submittedName>
        <fullName evidence="7">Uncharacterized protein</fullName>
    </submittedName>
</protein>
<evidence type="ECO:0000256" key="2">
    <source>
        <dbReference type="ARBA" id="ARBA00022448"/>
    </source>
</evidence>
<dbReference type="AlphaFoldDB" id="A0AA37SKY5"/>
<reference evidence="8" key="1">
    <citation type="journal article" date="2019" name="Int. J. Syst. Evol. Microbiol.">
        <title>The Global Catalogue of Microorganisms (GCM) 10K type strain sequencing project: providing services to taxonomists for standard genome sequencing and annotation.</title>
        <authorList>
            <consortium name="The Broad Institute Genomics Platform"/>
            <consortium name="The Broad Institute Genome Sequencing Center for Infectious Disease"/>
            <person name="Wu L."/>
            <person name="Ma J."/>
        </authorList>
    </citation>
    <scope>NUCLEOTIDE SEQUENCE [LARGE SCALE GENOMIC DNA]</scope>
    <source>
        <strain evidence="8">NBRC 12467</strain>
    </source>
</reference>
<organism evidence="7 8">
    <name type="scientific">Gluconobacter sphaericus NBRC 12467</name>
    <dbReference type="NCBI Taxonomy" id="1307951"/>
    <lineage>
        <taxon>Bacteria</taxon>
        <taxon>Pseudomonadati</taxon>
        <taxon>Pseudomonadota</taxon>
        <taxon>Alphaproteobacteria</taxon>
        <taxon>Acetobacterales</taxon>
        <taxon>Acetobacteraceae</taxon>
        <taxon>Gluconobacter</taxon>
    </lineage>
</organism>
<evidence type="ECO:0000313" key="8">
    <source>
        <dbReference type="Proteomes" id="UP001156708"/>
    </source>
</evidence>
<evidence type="ECO:0000313" key="7">
    <source>
        <dbReference type="EMBL" id="GLQ86146.1"/>
    </source>
</evidence>
<dbReference type="GO" id="GO:0016020">
    <property type="term" value="C:membrane"/>
    <property type="evidence" value="ECO:0007669"/>
    <property type="project" value="UniProtKB-SubCell"/>
</dbReference>
<keyword evidence="8" id="KW-1185">Reference proteome</keyword>
<evidence type="ECO:0000256" key="6">
    <source>
        <dbReference type="SAM" id="Phobius"/>
    </source>
</evidence>
<comment type="caution">
    <text evidence="7">The sequence shown here is derived from an EMBL/GenBank/DDBJ whole genome shotgun (WGS) entry which is preliminary data.</text>
</comment>
<comment type="subcellular location">
    <subcellularLocation>
        <location evidence="1">Membrane</location>
        <topology evidence="1">Multi-pass membrane protein</topology>
    </subcellularLocation>
</comment>
<dbReference type="Proteomes" id="UP001156708">
    <property type="component" value="Unassembled WGS sequence"/>
</dbReference>
<evidence type="ECO:0000256" key="5">
    <source>
        <dbReference type="ARBA" id="ARBA00023136"/>
    </source>
</evidence>
<evidence type="ECO:0000256" key="3">
    <source>
        <dbReference type="ARBA" id="ARBA00022692"/>
    </source>
</evidence>
<dbReference type="EMBL" id="BSNZ01000033">
    <property type="protein sequence ID" value="GLQ86146.1"/>
    <property type="molecule type" value="Genomic_DNA"/>
</dbReference>
<evidence type="ECO:0000256" key="4">
    <source>
        <dbReference type="ARBA" id="ARBA00022989"/>
    </source>
</evidence>
<name>A0AA37SKY5_9PROT</name>
<dbReference type="InterPro" id="IPR001204">
    <property type="entry name" value="Phos_transporter"/>
</dbReference>
<proteinExistence type="predicted"/>
<evidence type="ECO:0000256" key="1">
    <source>
        <dbReference type="ARBA" id="ARBA00004141"/>
    </source>
</evidence>